<evidence type="ECO:0000313" key="2">
    <source>
        <dbReference type="EMBL" id="CAF9935374.1"/>
    </source>
</evidence>
<dbReference type="Proteomes" id="UP000664521">
    <property type="component" value="Unassembled WGS sequence"/>
</dbReference>
<gene>
    <name evidence="2" type="ORF">HETSPECPRED_009768</name>
</gene>
<dbReference type="SUPFAM" id="SSF81383">
    <property type="entry name" value="F-box domain"/>
    <property type="match status" value="1"/>
</dbReference>
<dbReference type="OrthoDB" id="5365320at2759"/>
<proteinExistence type="predicted"/>
<feature type="domain" description="F-box" evidence="1">
    <location>
        <begin position="14"/>
        <end position="63"/>
    </location>
</feature>
<comment type="caution">
    <text evidence="2">The sequence shown here is derived from an EMBL/GenBank/DDBJ whole genome shotgun (WGS) entry which is preliminary data.</text>
</comment>
<dbReference type="PROSITE" id="PS50181">
    <property type="entry name" value="FBOX"/>
    <property type="match status" value="1"/>
</dbReference>
<dbReference type="InterPro" id="IPR036047">
    <property type="entry name" value="F-box-like_dom_sf"/>
</dbReference>
<reference evidence="2" key="1">
    <citation type="submission" date="2021-03" db="EMBL/GenBank/DDBJ databases">
        <authorList>
            <person name="Tagirdzhanova G."/>
        </authorList>
    </citation>
    <scope>NUCLEOTIDE SEQUENCE</scope>
</reference>
<sequence>MNRSATQTVIGGHRGPLLSLPVELLISVFCHLPSLNEAFVLSSTCRELQRVWLNNVATIYKHLARQSIPCERHARHFLALEVGPLPESRITSVKEVAQMMKNRITVESAIRAFETDTNGRRTVLNREDPNDFTVIRQPVPLTRTERSRFTRSYYQLWGVMTIDDPAELEARLQSMTTKELLHLRGMTCLIRSRELIWRSQCDNVETNSQYHLEAPISKWRLWEMRDTSAKMSGAEIRRRLRGYHNISPNSEDMLMIRNYAFDERYFGYHFLYDRHQTRVKDAVCRKRSKKPIFEKETHWELWDGSSDEDI</sequence>
<dbReference type="AlphaFoldDB" id="A0A8H3G2H8"/>
<keyword evidence="3" id="KW-1185">Reference proteome</keyword>
<protein>
    <recommendedName>
        <fullName evidence="1">F-box domain-containing protein</fullName>
    </recommendedName>
</protein>
<evidence type="ECO:0000313" key="3">
    <source>
        <dbReference type="Proteomes" id="UP000664521"/>
    </source>
</evidence>
<evidence type="ECO:0000259" key="1">
    <source>
        <dbReference type="PROSITE" id="PS50181"/>
    </source>
</evidence>
<accession>A0A8H3G2H8</accession>
<dbReference type="InterPro" id="IPR001810">
    <property type="entry name" value="F-box_dom"/>
</dbReference>
<dbReference type="EMBL" id="CAJPDS010000082">
    <property type="protein sequence ID" value="CAF9935374.1"/>
    <property type="molecule type" value="Genomic_DNA"/>
</dbReference>
<organism evidence="2 3">
    <name type="scientific">Heterodermia speciosa</name>
    <dbReference type="NCBI Taxonomy" id="116794"/>
    <lineage>
        <taxon>Eukaryota</taxon>
        <taxon>Fungi</taxon>
        <taxon>Dikarya</taxon>
        <taxon>Ascomycota</taxon>
        <taxon>Pezizomycotina</taxon>
        <taxon>Lecanoromycetes</taxon>
        <taxon>OSLEUM clade</taxon>
        <taxon>Lecanoromycetidae</taxon>
        <taxon>Caliciales</taxon>
        <taxon>Physciaceae</taxon>
        <taxon>Heterodermia</taxon>
    </lineage>
</organism>
<name>A0A8H3G2H8_9LECA</name>